<dbReference type="EC" id="3.4.24.-" evidence="2"/>
<dbReference type="Pfam" id="PF01551">
    <property type="entry name" value="Peptidase_M23"/>
    <property type="match status" value="1"/>
</dbReference>
<dbReference type="GO" id="GO:0016787">
    <property type="term" value="F:hydrolase activity"/>
    <property type="evidence" value="ECO:0007669"/>
    <property type="project" value="UniProtKB-KW"/>
</dbReference>
<sequence>MTKIKRPSIVAVVFTIVVGLFSGGVSGQSIIVESARLVSGGYLIGKIPLEMTVNFNEKSVPVDNEGYFIIGFSREQAGLHEIVAKKPDGELSVKAIWIELREFDEQRIVGVDQSKVTPPKSVLDRISREYQLVVNAKNKITDAIAWRDEVFVWPIFSRKTGQYGSQRFYNGQAGNPHWGVDMAAKTGTPVYAPASGRVTLAESDLYFSGGTVIIDHGQNLTSSFLHLSKLNVSSGHWIRQGDLLGYVGSTGRSTGPHLDWRMSMRGVRIDAELWVPNLATLCIDSNSACEPPVGASETELVRWRYNREALLSR</sequence>
<accession>A0ABV7WSU0</accession>
<dbReference type="Gene3D" id="2.70.70.10">
    <property type="entry name" value="Glucose Permease (Domain IIA)"/>
    <property type="match status" value="1"/>
</dbReference>
<dbReference type="SUPFAM" id="SSF51261">
    <property type="entry name" value="Duplicated hybrid motif"/>
    <property type="match status" value="1"/>
</dbReference>
<evidence type="ECO:0000313" key="3">
    <source>
        <dbReference type="Proteomes" id="UP001595710"/>
    </source>
</evidence>
<evidence type="ECO:0000259" key="1">
    <source>
        <dbReference type="Pfam" id="PF01551"/>
    </source>
</evidence>
<proteinExistence type="predicted"/>
<evidence type="ECO:0000313" key="2">
    <source>
        <dbReference type="EMBL" id="MFC3702353.1"/>
    </source>
</evidence>
<dbReference type="PANTHER" id="PTHR21666:SF285">
    <property type="entry name" value="M23 FAMILY METALLOPEPTIDASE"/>
    <property type="match status" value="1"/>
</dbReference>
<feature type="domain" description="M23ase beta-sheet core" evidence="1">
    <location>
        <begin position="176"/>
        <end position="270"/>
    </location>
</feature>
<dbReference type="InterPro" id="IPR016047">
    <property type="entry name" value="M23ase_b-sheet_dom"/>
</dbReference>
<protein>
    <submittedName>
        <fullName evidence="2">M23 family metallopeptidase</fullName>
        <ecNumber evidence="2">3.4.24.-</ecNumber>
    </submittedName>
</protein>
<dbReference type="RefSeq" id="WP_290281337.1">
    <property type="nucleotide sequence ID" value="NZ_JAUFQI010000001.1"/>
</dbReference>
<name>A0ABV7WSU0_9GAMM</name>
<dbReference type="Proteomes" id="UP001595710">
    <property type="component" value="Unassembled WGS sequence"/>
</dbReference>
<dbReference type="InterPro" id="IPR011055">
    <property type="entry name" value="Dup_hybrid_motif"/>
</dbReference>
<dbReference type="EMBL" id="JBHRYN010000012">
    <property type="protein sequence ID" value="MFC3702353.1"/>
    <property type="molecule type" value="Genomic_DNA"/>
</dbReference>
<comment type="caution">
    <text evidence="2">The sequence shown here is derived from an EMBL/GenBank/DDBJ whole genome shotgun (WGS) entry which is preliminary data.</text>
</comment>
<dbReference type="InterPro" id="IPR050570">
    <property type="entry name" value="Cell_wall_metabolism_enzyme"/>
</dbReference>
<dbReference type="CDD" id="cd12797">
    <property type="entry name" value="M23_peptidase"/>
    <property type="match status" value="1"/>
</dbReference>
<keyword evidence="2" id="KW-0378">Hydrolase</keyword>
<organism evidence="2 3">
    <name type="scientific">Reinekea marina</name>
    <dbReference type="NCBI Taxonomy" id="1310421"/>
    <lineage>
        <taxon>Bacteria</taxon>
        <taxon>Pseudomonadati</taxon>
        <taxon>Pseudomonadota</taxon>
        <taxon>Gammaproteobacteria</taxon>
        <taxon>Oceanospirillales</taxon>
        <taxon>Saccharospirillaceae</taxon>
        <taxon>Reinekea</taxon>
    </lineage>
</organism>
<keyword evidence="3" id="KW-1185">Reference proteome</keyword>
<gene>
    <name evidence="2" type="ORF">ACFOND_11940</name>
</gene>
<dbReference type="PANTHER" id="PTHR21666">
    <property type="entry name" value="PEPTIDASE-RELATED"/>
    <property type="match status" value="1"/>
</dbReference>
<reference evidence="3" key="1">
    <citation type="journal article" date="2019" name="Int. J. Syst. Evol. Microbiol.">
        <title>The Global Catalogue of Microorganisms (GCM) 10K type strain sequencing project: providing services to taxonomists for standard genome sequencing and annotation.</title>
        <authorList>
            <consortium name="The Broad Institute Genomics Platform"/>
            <consortium name="The Broad Institute Genome Sequencing Center for Infectious Disease"/>
            <person name="Wu L."/>
            <person name="Ma J."/>
        </authorList>
    </citation>
    <scope>NUCLEOTIDE SEQUENCE [LARGE SCALE GENOMIC DNA]</scope>
    <source>
        <strain evidence="3">CECT 8288</strain>
    </source>
</reference>